<evidence type="ECO:0000313" key="2">
    <source>
        <dbReference type="Proteomes" id="UP000005536"/>
    </source>
</evidence>
<gene>
    <name evidence="1" type="ORF">NEIELOOT_00733</name>
</gene>
<reference evidence="1 2" key="1">
    <citation type="submission" date="2010-02" db="EMBL/GenBank/DDBJ databases">
        <authorList>
            <person name="Weinstock G."/>
            <person name="Sodergren E."/>
            <person name="Clifton S."/>
            <person name="Fulton L."/>
            <person name="Fulton B."/>
            <person name="Courtney L."/>
            <person name="Fronick C."/>
            <person name="Harrison M."/>
            <person name="Strong C."/>
            <person name="Farmer C."/>
            <person name="Delahaunty K."/>
            <person name="Markovic C."/>
            <person name="Hall O."/>
            <person name="Minx P."/>
            <person name="Tomlinson C."/>
            <person name="Mitreva M."/>
            <person name="Nelson J."/>
            <person name="Hou S."/>
            <person name="Wollam A."/>
            <person name="Pepin K.H."/>
            <person name="Johnson M."/>
            <person name="Bhonagiri V."/>
            <person name="Zhang X."/>
            <person name="Suruliraj S."/>
            <person name="Warren W."/>
            <person name="Chinwalla A."/>
            <person name="Mardis E.R."/>
            <person name="Wilson R.K."/>
        </authorList>
    </citation>
    <scope>NUCLEOTIDE SEQUENCE [LARGE SCALE GENOMIC DNA]</scope>
    <source>
        <strain evidence="1 2">ATCC 29315</strain>
    </source>
</reference>
<protein>
    <submittedName>
        <fullName evidence="1">Uncharacterized protein</fullName>
    </submittedName>
</protein>
<dbReference type="Proteomes" id="UP000005536">
    <property type="component" value="Unassembled WGS sequence"/>
</dbReference>
<evidence type="ECO:0000313" key="1">
    <source>
        <dbReference type="EMBL" id="EFE50575.1"/>
    </source>
</evidence>
<accession>D4DNU9</accession>
<dbReference type="EMBL" id="ADBF01000016">
    <property type="protein sequence ID" value="EFE50575.1"/>
    <property type="molecule type" value="Genomic_DNA"/>
</dbReference>
<sequence>MPTPTTDTANQVQCSFLSFESAIIMNTLSTITIGLISTSDRASSGVYADEGIPALKS</sequence>
<proteinExistence type="predicted"/>
<comment type="caution">
    <text evidence="1">The sequence shown here is derived from an EMBL/GenBank/DDBJ whole genome shotgun (WGS) entry which is preliminary data.</text>
</comment>
<dbReference type="AlphaFoldDB" id="D4DNU9"/>
<organism evidence="1 2">
    <name type="scientific">Neisseria elongata subsp. glycolytica ATCC 29315</name>
    <dbReference type="NCBI Taxonomy" id="546263"/>
    <lineage>
        <taxon>Bacteria</taxon>
        <taxon>Pseudomonadati</taxon>
        <taxon>Pseudomonadota</taxon>
        <taxon>Betaproteobacteria</taxon>
        <taxon>Neisseriales</taxon>
        <taxon>Neisseriaceae</taxon>
        <taxon>Neisseria</taxon>
    </lineage>
</organism>
<name>D4DNU9_NEIEG</name>